<dbReference type="PANTHER" id="PTHR11802:SF3">
    <property type="entry name" value="RETINOID-INDUCIBLE SERINE CARBOXYPEPTIDASE"/>
    <property type="match status" value="1"/>
</dbReference>
<evidence type="ECO:0000313" key="9">
    <source>
        <dbReference type="Proteomes" id="UP001476282"/>
    </source>
</evidence>
<comment type="caution">
    <text evidence="8">The sequence shown here is derived from an EMBL/GenBank/DDBJ whole genome shotgun (WGS) entry which is preliminary data.</text>
</comment>
<evidence type="ECO:0000256" key="3">
    <source>
        <dbReference type="ARBA" id="ARBA00022729"/>
    </source>
</evidence>
<keyword evidence="3 7" id="KW-0732">Signal</keyword>
<evidence type="ECO:0000256" key="6">
    <source>
        <dbReference type="SAM" id="MobiDB-lite"/>
    </source>
</evidence>
<keyword evidence="2" id="KW-0645">Protease</keyword>
<evidence type="ECO:0008006" key="10">
    <source>
        <dbReference type="Google" id="ProtNLM"/>
    </source>
</evidence>
<keyword evidence="5" id="KW-0325">Glycoprotein</keyword>
<dbReference type="SUPFAM" id="SSF53474">
    <property type="entry name" value="alpha/beta-Hydrolases"/>
    <property type="match status" value="1"/>
</dbReference>
<keyword evidence="9" id="KW-1185">Reference proteome</keyword>
<feature type="region of interest" description="Disordered" evidence="6">
    <location>
        <begin position="22"/>
        <end position="46"/>
    </location>
</feature>
<dbReference type="Pfam" id="PF00450">
    <property type="entry name" value="Peptidase_S10"/>
    <property type="match status" value="1"/>
</dbReference>
<dbReference type="PANTHER" id="PTHR11802">
    <property type="entry name" value="SERINE PROTEASE FAMILY S10 SERINE CARBOXYPEPTIDASE"/>
    <property type="match status" value="1"/>
</dbReference>
<dbReference type="Proteomes" id="UP001476282">
    <property type="component" value="Unassembled WGS sequence"/>
</dbReference>
<evidence type="ECO:0000256" key="4">
    <source>
        <dbReference type="ARBA" id="ARBA00022801"/>
    </source>
</evidence>
<accession>A0ABP9UUM3</accession>
<dbReference type="EMBL" id="BAABRI010000020">
    <property type="protein sequence ID" value="GAA5484081.1"/>
    <property type="molecule type" value="Genomic_DNA"/>
</dbReference>
<dbReference type="RefSeq" id="WP_353568179.1">
    <property type="nucleotide sequence ID" value="NZ_BAABRI010000020.1"/>
</dbReference>
<evidence type="ECO:0000256" key="5">
    <source>
        <dbReference type="ARBA" id="ARBA00023180"/>
    </source>
</evidence>
<reference evidence="8 9" key="1">
    <citation type="submission" date="2024-02" db="EMBL/GenBank/DDBJ databases">
        <title>Haloferula sargassicola NBRC 104335.</title>
        <authorList>
            <person name="Ichikawa N."/>
            <person name="Katano-Makiyama Y."/>
            <person name="Hidaka K."/>
        </authorList>
    </citation>
    <scope>NUCLEOTIDE SEQUENCE [LARGE SCALE GENOMIC DNA]</scope>
    <source>
        <strain evidence="8 9">NBRC 104335</strain>
    </source>
</reference>
<gene>
    <name evidence="8" type="ORF">Hsar01_03320</name>
</gene>
<keyword evidence="1" id="KW-0121">Carboxypeptidase</keyword>
<feature type="chain" id="PRO_5045039142" description="Carboxypeptidase C (Cathepsin A)" evidence="7">
    <location>
        <begin position="20"/>
        <end position="499"/>
    </location>
</feature>
<evidence type="ECO:0000256" key="1">
    <source>
        <dbReference type="ARBA" id="ARBA00022645"/>
    </source>
</evidence>
<sequence>MRALPLVSAFCSLAFLLHAAPETPPDQGGEKKAPEATTPEPVSKTGSVTIQGTKIDYKVTTAKLLLKKDDGTPRASIFHTSYLRTGAGDSSKRPVLFAFNGGPGSSSVWLHLGILGPYRIEMPGDGTTAPTPPATLIPNEYSLLDLADLVFIDPVSTGYSRAEKDVNQNEFHGVRQDIESVGDFIRRWVTEHDRWASPKFLLGESYGGIRAAGLSEHLQSRYGMSINGTILLSSLLDFRTLMMGEDDPLTYQVYLPAYAATAHFHGKLQGDREELIQKATDFAFGDYAVAFAKGNTLSQDELKQLAETMAGLTGIDAGLLESLRLRLDPTRFRAELLRDEGKVLGRFDARVAWPADGPPMPYPQYDPSYSLAYGAYSTAMLAYLGDKLGWKEDSPYEILTGKVNPWDMGNGNSYVNMSGELAAAMRDNPHLRVLIMEARCDLATPAAGINYSLRQMAFAPESVTRRIQRVRFDAGHMFYVNPPDLKKAREDLAKFLSQP</sequence>
<evidence type="ECO:0000313" key="8">
    <source>
        <dbReference type="EMBL" id="GAA5484081.1"/>
    </source>
</evidence>
<evidence type="ECO:0000256" key="7">
    <source>
        <dbReference type="SAM" id="SignalP"/>
    </source>
</evidence>
<evidence type="ECO:0000256" key="2">
    <source>
        <dbReference type="ARBA" id="ARBA00022670"/>
    </source>
</evidence>
<name>A0ABP9UUM3_9BACT</name>
<dbReference type="Gene3D" id="3.40.50.1820">
    <property type="entry name" value="alpha/beta hydrolase"/>
    <property type="match status" value="1"/>
</dbReference>
<organism evidence="8 9">
    <name type="scientific">Haloferula sargassicola</name>
    <dbReference type="NCBI Taxonomy" id="490096"/>
    <lineage>
        <taxon>Bacteria</taxon>
        <taxon>Pseudomonadati</taxon>
        <taxon>Verrucomicrobiota</taxon>
        <taxon>Verrucomicrobiia</taxon>
        <taxon>Verrucomicrobiales</taxon>
        <taxon>Verrucomicrobiaceae</taxon>
        <taxon>Haloferula</taxon>
    </lineage>
</organism>
<protein>
    <recommendedName>
        <fullName evidence="10">Carboxypeptidase C (Cathepsin A)</fullName>
    </recommendedName>
</protein>
<feature type="signal peptide" evidence="7">
    <location>
        <begin position="1"/>
        <end position="19"/>
    </location>
</feature>
<dbReference type="InterPro" id="IPR029058">
    <property type="entry name" value="AB_hydrolase_fold"/>
</dbReference>
<keyword evidence="4" id="KW-0378">Hydrolase</keyword>
<dbReference type="InterPro" id="IPR001563">
    <property type="entry name" value="Peptidase_S10"/>
</dbReference>
<proteinExistence type="predicted"/>